<protein>
    <submittedName>
        <fullName evidence="1">Uncharacterized protein</fullName>
    </submittedName>
</protein>
<dbReference type="EMBL" id="LAZR01045751">
    <property type="protein sequence ID" value="KKK98129.1"/>
    <property type="molecule type" value="Genomic_DNA"/>
</dbReference>
<comment type="caution">
    <text evidence="1">The sequence shown here is derived from an EMBL/GenBank/DDBJ whole genome shotgun (WGS) entry which is preliminary data.</text>
</comment>
<accession>A0A0F9C6P7</accession>
<dbReference type="AlphaFoldDB" id="A0A0F9C6P7"/>
<sequence length="42" mass="4922">MSEDIKDLDSEIIDQRTVTISFSGDNFYDLLDLSIFLILDFY</sequence>
<organism evidence="1">
    <name type="scientific">marine sediment metagenome</name>
    <dbReference type="NCBI Taxonomy" id="412755"/>
    <lineage>
        <taxon>unclassified sequences</taxon>
        <taxon>metagenomes</taxon>
        <taxon>ecological metagenomes</taxon>
    </lineage>
</organism>
<evidence type="ECO:0000313" key="1">
    <source>
        <dbReference type="EMBL" id="KKK98129.1"/>
    </source>
</evidence>
<gene>
    <name evidence="1" type="ORF">LCGC14_2645850</name>
</gene>
<proteinExistence type="predicted"/>
<name>A0A0F9C6P7_9ZZZZ</name>
<reference evidence="1" key="1">
    <citation type="journal article" date="2015" name="Nature">
        <title>Complex archaea that bridge the gap between prokaryotes and eukaryotes.</title>
        <authorList>
            <person name="Spang A."/>
            <person name="Saw J.H."/>
            <person name="Jorgensen S.L."/>
            <person name="Zaremba-Niedzwiedzka K."/>
            <person name="Martijn J."/>
            <person name="Lind A.E."/>
            <person name="van Eijk R."/>
            <person name="Schleper C."/>
            <person name="Guy L."/>
            <person name="Ettema T.J."/>
        </authorList>
    </citation>
    <scope>NUCLEOTIDE SEQUENCE</scope>
</reference>